<accession>A0A8J3IIS7</accession>
<gene>
    <name evidence="1" type="ORF">KSF_032560</name>
</gene>
<dbReference type="PROSITE" id="PS51257">
    <property type="entry name" value="PROKAR_LIPOPROTEIN"/>
    <property type="match status" value="1"/>
</dbReference>
<dbReference type="EMBL" id="BNJK01000001">
    <property type="protein sequence ID" value="GHO93208.1"/>
    <property type="molecule type" value="Genomic_DNA"/>
</dbReference>
<dbReference type="Proteomes" id="UP000597444">
    <property type="component" value="Unassembled WGS sequence"/>
</dbReference>
<evidence type="ECO:0000313" key="2">
    <source>
        <dbReference type="Proteomes" id="UP000597444"/>
    </source>
</evidence>
<organism evidence="1 2">
    <name type="scientific">Reticulibacter mediterranei</name>
    <dbReference type="NCBI Taxonomy" id="2778369"/>
    <lineage>
        <taxon>Bacteria</taxon>
        <taxon>Bacillati</taxon>
        <taxon>Chloroflexota</taxon>
        <taxon>Ktedonobacteria</taxon>
        <taxon>Ktedonobacterales</taxon>
        <taxon>Reticulibacteraceae</taxon>
        <taxon>Reticulibacter</taxon>
    </lineage>
</organism>
<proteinExistence type="predicted"/>
<sequence>MERLVVIKTSFCIAITMSCGISITSHKRIVNSTDASPREIVGADKIKYI</sequence>
<name>A0A8J3IIS7_9CHLR</name>
<dbReference type="AlphaFoldDB" id="A0A8J3IIS7"/>
<keyword evidence="2" id="KW-1185">Reference proteome</keyword>
<evidence type="ECO:0000313" key="1">
    <source>
        <dbReference type="EMBL" id="GHO93208.1"/>
    </source>
</evidence>
<protein>
    <submittedName>
        <fullName evidence="1">Uncharacterized protein</fullName>
    </submittedName>
</protein>
<comment type="caution">
    <text evidence="1">The sequence shown here is derived from an EMBL/GenBank/DDBJ whole genome shotgun (WGS) entry which is preliminary data.</text>
</comment>
<reference evidence="1" key="1">
    <citation type="submission" date="2020-10" db="EMBL/GenBank/DDBJ databases">
        <title>Taxonomic study of unclassified bacteria belonging to the class Ktedonobacteria.</title>
        <authorList>
            <person name="Yabe S."/>
            <person name="Wang C.M."/>
            <person name="Zheng Y."/>
            <person name="Sakai Y."/>
            <person name="Cavaletti L."/>
            <person name="Monciardini P."/>
            <person name="Donadio S."/>
        </authorList>
    </citation>
    <scope>NUCLEOTIDE SEQUENCE</scope>
    <source>
        <strain evidence="1">ID150040</strain>
    </source>
</reference>